<proteinExistence type="predicted"/>
<dbReference type="Pfam" id="PF00535">
    <property type="entry name" value="Glycos_transf_2"/>
    <property type="match status" value="1"/>
</dbReference>
<name>A0A1I1DVC6_BREAD</name>
<organism evidence="2 3">
    <name type="scientific">Brevinema andersonii</name>
    <dbReference type="NCBI Taxonomy" id="34097"/>
    <lineage>
        <taxon>Bacteria</taxon>
        <taxon>Pseudomonadati</taxon>
        <taxon>Spirochaetota</taxon>
        <taxon>Spirochaetia</taxon>
        <taxon>Brevinematales</taxon>
        <taxon>Brevinemataceae</taxon>
        <taxon>Brevinema</taxon>
    </lineage>
</organism>
<evidence type="ECO:0000313" key="2">
    <source>
        <dbReference type="EMBL" id="SFB78999.1"/>
    </source>
</evidence>
<evidence type="ECO:0000313" key="3">
    <source>
        <dbReference type="Proteomes" id="UP000240042"/>
    </source>
</evidence>
<feature type="domain" description="Glycosyltransferase 2-like" evidence="1">
    <location>
        <begin position="6"/>
        <end position="97"/>
    </location>
</feature>
<dbReference type="PANTHER" id="PTHR48090:SF8">
    <property type="entry name" value="GLYCOSYLTRANSFERASE CSBB-RELATED"/>
    <property type="match status" value="1"/>
</dbReference>
<dbReference type="GO" id="GO:0005886">
    <property type="term" value="C:plasma membrane"/>
    <property type="evidence" value="ECO:0007669"/>
    <property type="project" value="TreeGrafter"/>
</dbReference>
<evidence type="ECO:0000259" key="1">
    <source>
        <dbReference type="Pfam" id="PF00535"/>
    </source>
</evidence>
<dbReference type="SUPFAM" id="SSF53448">
    <property type="entry name" value="Nucleotide-diphospho-sugar transferases"/>
    <property type="match status" value="1"/>
</dbReference>
<dbReference type="AlphaFoldDB" id="A0A1I1DVC6"/>
<protein>
    <submittedName>
        <fullName evidence="2">Glycosyl transferase family 2</fullName>
    </submittedName>
</protein>
<reference evidence="3" key="1">
    <citation type="submission" date="2016-10" db="EMBL/GenBank/DDBJ databases">
        <authorList>
            <person name="Varghese N."/>
            <person name="Submissions S."/>
        </authorList>
    </citation>
    <scope>NUCLEOTIDE SEQUENCE [LARGE SCALE GENOMIC DNA]</scope>
    <source>
        <strain evidence="3">ATCC 43811</strain>
    </source>
</reference>
<sequence length="105" mass="12212">MKPLISIVCPVYHKEEIVRTHYEELSKIALEIADRYDVEFVYTDNCSVDKTLSILSEIAQCDSRVRIFKFSRNFGHQNSIFTAYCKVQGNMAINFDAEFKIYQAC</sequence>
<keyword evidence="2" id="KW-0808">Transferase</keyword>
<dbReference type="Proteomes" id="UP000240042">
    <property type="component" value="Unassembled WGS sequence"/>
</dbReference>
<dbReference type="RefSeq" id="WP_092318906.1">
    <property type="nucleotide sequence ID" value="NZ_FOKY01000004.1"/>
</dbReference>
<dbReference type="OrthoDB" id="9807778at2"/>
<dbReference type="STRING" id="34097.SAMN02745150_00820"/>
<dbReference type="PANTHER" id="PTHR48090">
    <property type="entry name" value="UNDECAPRENYL-PHOSPHATE 4-DEOXY-4-FORMAMIDO-L-ARABINOSE TRANSFERASE-RELATED"/>
    <property type="match status" value="1"/>
</dbReference>
<accession>A0A1I1DVC6</accession>
<dbReference type="GO" id="GO:0016740">
    <property type="term" value="F:transferase activity"/>
    <property type="evidence" value="ECO:0007669"/>
    <property type="project" value="UniProtKB-KW"/>
</dbReference>
<dbReference type="InterPro" id="IPR029044">
    <property type="entry name" value="Nucleotide-diphossugar_trans"/>
</dbReference>
<dbReference type="Gene3D" id="3.90.550.10">
    <property type="entry name" value="Spore Coat Polysaccharide Biosynthesis Protein SpsA, Chain A"/>
    <property type="match status" value="1"/>
</dbReference>
<keyword evidence="3" id="KW-1185">Reference proteome</keyword>
<dbReference type="InterPro" id="IPR050256">
    <property type="entry name" value="Glycosyltransferase_2"/>
</dbReference>
<dbReference type="EMBL" id="FOKY01000004">
    <property type="protein sequence ID" value="SFB78999.1"/>
    <property type="molecule type" value="Genomic_DNA"/>
</dbReference>
<dbReference type="InterPro" id="IPR001173">
    <property type="entry name" value="Glyco_trans_2-like"/>
</dbReference>
<gene>
    <name evidence="2" type="ORF">SAMN02745150_00820</name>
</gene>